<reference evidence="4" key="1">
    <citation type="submission" date="2016-11" db="EMBL/GenBank/DDBJ databases">
        <authorList>
            <person name="Guldener U."/>
        </authorList>
    </citation>
    <scope>NUCLEOTIDE SEQUENCE [LARGE SCALE GENOMIC DNA]</scope>
</reference>
<feature type="transmembrane region" description="Helical" evidence="1">
    <location>
        <begin position="207"/>
        <end position="229"/>
    </location>
</feature>
<feature type="transmembrane region" description="Helical" evidence="1">
    <location>
        <begin position="54"/>
        <end position="78"/>
    </location>
</feature>
<dbReference type="Proteomes" id="UP000183365">
    <property type="component" value="Unassembled WGS sequence"/>
</dbReference>
<dbReference type="OrthoDB" id="3972504at2759"/>
<keyword evidence="4" id="KW-1185">Reference proteome</keyword>
<keyword evidence="1" id="KW-0472">Membrane</keyword>
<gene>
    <name evidence="3" type="ORF">HGUI_02868</name>
</gene>
<proteinExistence type="predicted"/>
<feature type="transmembrane region" description="Helical" evidence="1">
    <location>
        <begin position="130"/>
        <end position="152"/>
    </location>
</feature>
<feature type="domain" description="Abscisic acid G-protein coupled receptor-like" evidence="2">
    <location>
        <begin position="59"/>
        <end position="275"/>
    </location>
</feature>
<organism evidence="3 4">
    <name type="scientific">Hanseniaspora guilliermondii</name>
    <dbReference type="NCBI Taxonomy" id="56406"/>
    <lineage>
        <taxon>Eukaryota</taxon>
        <taxon>Fungi</taxon>
        <taxon>Dikarya</taxon>
        <taxon>Ascomycota</taxon>
        <taxon>Saccharomycotina</taxon>
        <taxon>Saccharomycetes</taxon>
        <taxon>Saccharomycodales</taxon>
        <taxon>Saccharomycodaceae</taxon>
        <taxon>Hanseniaspora</taxon>
    </lineage>
</organism>
<keyword evidence="1" id="KW-0812">Transmembrane</keyword>
<dbReference type="Pfam" id="PF12430">
    <property type="entry name" value="ABA_GPCR"/>
    <property type="match status" value="1"/>
</dbReference>
<keyword evidence="1" id="KW-1133">Transmembrane helix</keyword>
<evidence type="ECO:0000259" key="2">
    <source>
        <dbReference type="Pfam" id="PF12430"/>
    </source>
</evidence>
<evidence type="ECO:0000313" key="4">
    <source>
        <dbReference type="Proteomes" id="UP000183365"/>
    </source>
</evidence>
<accession>A0A1L0B4C9</accession>
<dbReference type="VEuPathDB" id="FungiDB:HGUI_02868"/>
<dbReference type="InterPro" id="IPR025969">
    <property type="entry name" value="ABA_GPCR_dom"/>
</dbReference>
<protein>
    <recommendedName>
        <fullName evidence="2">Abscisic acid G-protein coupled receptor-like domain-containing protein</fullName>
    </recommendedName>
</protein>
<evidence type="ECO:0000256" key="1">
    <source>
        <dbReference type="SAM" id="Phobius"/>
    </source>
</evidence>
<feature type="transmembrane region" description="Helical" evidence="1">
    <location>
        <begin position="301"/>
        <end position="323"/>
    </location>
</feature>
<evidence type="ECO:0000313" key="3">
    <source>
        <dbReference type="EMBL" id="SGZ40668.1"/>
    </source>
</evidence>
<dbReference type="EMBL" id="FQNF01000059">
    <property type="protein sequence ID" value="SGZ40668.1"/>
    <property type="molecule type" value="Genomic_DNA"/>
</dbReference>
<name>A0A1L0B4C9_9ASCO</name>
<dbReference type="AlphaFoldDB" id="A0A1L0B4C9"/>
<sequence length="368" mass="42965">MSSLSAIGCVITTYYHYFLKKNNKISSVFDKSHQSTDNIFNIIRKIIKDPKNHLLYSLFMDTIFLYYCNFKNFVTLFFKIPKSVANLDIVYGLNKITTDESKNTNPMVTSIINIINFFYYTEDEKIDQVFMIKLISILLSFSLFILCFSYILSFLRNGLNILIYYFDLNLDRNKGEMEFDDDVDDNQNLPRYKQTSTINNPSHIKNFIFAEFVGIYIVATTLVILKLFLPAEIEEFMSKKVFNNWMSINVEAQSKLINTSSDANQNFIMRCFNWMLSIPQFPFINKLVLIKSNNLTVFDNIQFIFDISFQFTWCFLVMGILGFEIYSSKILGNDDHLLISFIADKYSTISRSNSASDLYLSVKRKMSI</sequence>